<keyword evidence="1" id="KW-1133">Transmembrane helix</keyword>
<protein>
    <submittedName>
        <fullName evidence="2">Uncharacterized protein</fullName>
    </submittedName>
</protein>
<accession>A0AAV1SLE5</accession>
<reference evidence="2 3" key="1">
    <citation type="submission" date="2024-01" db="EMBL/GenBank/DDBJ databases">
        <authorList>
            <person name="Waweru B."/>
        </authorList>
    </citation>
    <scope>NUCLEOTIDE SEQUENCE [LARGE SCALE GENOMIC DNA]</scope>
</reference>
<dbReference type="EMBL" id="CAWUPB010001184">
    <property type="protein sequence ID" value="CAK7351327.1"/>
    <property type="molecule type" value="Genomic_DNA"/>
</dbReference>
<evidence type="ECO:0000313" key="3">
    <source>
        <dbReference type="Proteomes" id="UP001314170"/>
    </source>
</evidence>
<dbReference type="AlphaFoldDB" id="A0AAV1SLE5"/>
<name>A0AAV1SLE5_9ROSI</name>
<dbReference type="PANTHER" id="PTHR34115">
    <property type="entry name" value="PROTEIN, PUTATIVE-RELATED"/>
    <property type="match status" value="1"/>
</dbReference>
<feature type="transmembrane region" description="Helical" evidence="1">
    <location>
        <begin position="62"/>
        <end position="82"/>
    </location>
</feature>
<gene>
    <name evidence="2" type="ORF">DCAF_LOCUS23798</name>
</gene>
<keyword evidence="3" id="KW-1185">Reference proteome</keyword>
<feature type="transmembrane region" description="Helical" evidence="1">
    <location>
        <begin position="34"/>
        <end position="55"/>
    </location>
</feature>
<keyword evidence="1" id="KW-0472">Membrane</keyword>
<evidence type="ECO:0000256" key="1">
    <source>
        <dbReference type="SAM" id="Phobius"/>
    </source>
</evidence>
<proteinExistence type="predicted"/>
<feature type="transmembrane region" description="Helical" evidence="1">
    <location>
        <begin position="7"/>
        <end position="28"/>
    </location>
</feature>
<dbReference type="PANTHER" id="PTHR34115:SF13">
    <property type="entry name" value="RPB1A"/>
    <property type="match status" value="1"/>
</dbReference>
<feature type="transmembrane region" description="Helical" evidence="1">
    <location>
        <begin position="88"/>
        <end position="104"/>
    </location>
</feature>
<keyword evidence="1" id="KW-0812">Transmembrane</keyword>
<comment type="caution">
    <text evidence="2">The sequence shown here is derived from an EMBL/GenBank/DDBJ whole genome shotgun (WGS) entry which is preliminary data.</text>
</comment>
<evidence type="ECO:0000313" key="2">
    <source>
        <dbReference type="EMBL" id="CAK7351327.1"/>
    </source>
</evidence>
<dbReference type="Proteomes" id="UP001314170">
    <property type="component" value="Unassembled WGS sequence"/>
</dbReference>
<sequence length="186" mass="20670">MAGHGAYFSLIGVLVALIPLKYGTVSVFQTHHVIIAMFFVSVLVYVLASACEVILGAAQLRSIAASTSLLAKILALVLLMIILDPKMGWLLMFLWTLLFIWRVYTSREELSQLCESLYNAVLQAGERLYNAVLQAYGRHGMAEEPNVVQIEPVYAKAGDIFRKKYARALFEEVPWSAIWSVLESGA</sequence>
<organism evidence="2 3">
    <name type="scientific">Dovyalis caffra</name>
    <dbReference type="NCBI Taxonomy" id="77055"/>
    <lineage>
        <taxon>Eukaryota</taxon>
        <taxon>Viridiplantae</taxon>
        <taxon>Streptophyta</taxon>
        <taxon>Embryophyta</taxon>
        <taxon>Tracheophyta</taxon>
        <taxon>Spermatophyta</taxon>
        <taxon>Magnoliopsida</taxon>
        <taxon>eudicotyledons</taxon>
        <taxon>Gunneridae</taxon>
        <taxon>Pentapetalae</taxon>
        <taxon>rosids</taxon>
        <taxon>fabids</taxon>
        <taxon>Malpighiales</taxon>
        <taxon>Salicaceae</taxon>
        <taxon>Flacourtieae</taxon>
        <taxon>Dovyalis</taxon>
    </lineage>
</organism>
<dbReference type="InterPro" id="IPR053258">
    <property type="entry name" value="Ca-permeable_cation_channel"/>
</dbReference>